<name>A0A7J6WV89_THATH</name>
<keyword evidence="2" id="KW-0371">Homeobox</keyword>
<protein>
    <submittedName>
        <fullName evidence="2">Pathogenesis-related homeodomain protein isoform X1</fullName>
    </submittedName>
</protein>
<feature type="non-terminal residue" evidence="2">
    <location>
        <position position="1"/>
    </location>
</feature>
<dbReference type="GO" id="GO:0003677">
    <property type="term" value="F:DNA binding"/>
    <property type="evidence" value="ECO:0007669"/>
    <property type="project" value="UniProtKB-KW"/>
</dbReference>
<dbReference type="Proteomes" id="UP000554482">
    <property type="component" value="Unassembled WGS sequence"/>
</dbReference>
<feature type="region of interest" description="Disordered" evidence="1">
    <location>
        <begin position="84"/>
        <end position="119"/>
    </location>
</feature>
<reference evidence="2 3" key="1">
    <citation type="submission" date="2020-06" db="EMBL/GenBank/DDBJ databases">
        <title>Transcriptomic and genomic resources for Thalictrum thalictroides and T. hernandezii: Facilitating candidate gene discovery in an emerging model plant lineage.</title>
        <authorList>
            <person name="Arias T."/>
            <person name="Riano-Pachon D.M."/>
            <person name="Di Stilio V.S."/>
        </authorList>
    </citation>
    <scope>NUCLEOTIDE SEQUENCE [LARGE SCALE GENOMIC DNA]</scope>
    <source>
        <strain evidence="3">cv. WT478/WT964</strain>
        <tissue evidence="2">Leaves</tissue>
    </source>
</reference>
<sequence>INKWFKNARYTALKIRKAEKTEQSISTTGVTKQLSTGGGKMQSADVLASKENHYLVSTGTAPQRSKILRVHRSKNLKMTTTPLRKVQEKGSAGAPSSTANEVTKAVSSKKQMGSVKRKSVPAKRIKHTCSNKEQQLYMVELERICCLEEKLEKMKKVLLRMDNNKDNISDGPHTNEQSVVYIPVAELREKIKH</sequence>
<feature type="compositionally biased region" description="Polar residues" evidence="1">
    <location>
        <begin position="94"/>
        <end position="111"/>
    </location>
</feature>
<proteinExistence type="predicted"/>
<organism evidence="2 3">
    <name type="scientific">Thalictrum thalictroides</name>
    <name type="common">Rue-anemone</name>
    <name type="synonym">Anemone thalictroides</name>
    <dbReference type="NCBI Taxonomy" id="46969"/>
    <lineage>
        <taxon>Eukaryota</taxon>
        <taxon>Viridiplantae</taxon>
        <taxon>Streptophyta</taxon>
        <taxon>Embryophyta</taxon>
        <taxon>Tracheophyta</taxon>
        <taxon>Spermatophyta</taxon>
        <taxon>Magnoliopsida</taxon>
        <taxon>Ranunculales</taxon>
        <taxon>Ranunculaceae</taxon>
        <taxon>Thalictroideae</taxon>
        <taxon>Thalictrum</taxon>
    </lineage>
</organism>
<evidence type="ECO:0000313" key="3">
    <source>
        <dbReference type="Proteomes" id="UP000554482"/>
    </source>
</evidence>
<keyword evidence="3" id="KW-1185">Reference proteome</keyword>
<dbReference type="AlphaFoldDB" id="A0A7J6WV89"/>
<keyword evidence="2" id="KW-0238">DNA-binding</keyword>
<gene>
    <name evidence="2" type="ORF">FRX31_009103</name>
</gene>
<evidence type="ECO:0000256" key="1">
    <source>
        <dbReference type="SAM" id="MobiDB-lite"/>
    </source>
</evidence>
<comment type="caution">
    <text evidence="2">The sequence shown here is derived from an EMBL/GenBank/DDBJ whole genome shotgun (WGS) entry which is preliminary data.</text>
</comment>
<accession>A0A7J6WV89</accession>
<evidence type="ECO:0000313" key="2">
    <source>
        <dbReference type="EMBL" id="KAF5201309.1"/>
    </source>
</evidence>
<dbReference type="EMBL" id="JABWDY010009585">
    <property type="protein sequence ID" value="KAF5201309.1"/>
    <property type="molecule type" value="Genomic_DNA"/>
</dbReference>